<dbReference type="PANTHER" id="PTHR42852:SF6">
    <property type="entry name" value="THIOL:DISULFIDE INTERCHANGE PROTEIN DSBE"/>
    <property type="match status" value="1"/>
</dbReference>
<comment type="caution">
    <text evidence="6">The sequence shown here is derived from an EMBL/GenBank/DDBJ whole genome shotgun (WGS) entry which is preliminary data.</text>
</comment>
<name>A0A363NUB3_9SPHI</name>
<dbReference type="InterPro" id="IPR036249">
    <property type="entry name" value="Thioredoxin-like_sf"/>
</dbReference>
<dbReference type="GO" id="GO:0030313">
    <property type="term" value="C:cell envelope"/>
    <property type="evidence" value="ECO:0007669"/>
    <property type="project" value="UniProtKB-SubCell"/>
</dbReference>
<evidence type="ECO:0000313" key="6">
    <source>
        <dbReference type="EMBL" id="PUV24406.1"/>
    </source>
</evidence>
<dbReference type="GO" id="GO:0017004">
    <property type="term" value="P:cytochrome complex assembly"/>
    <property type="evidence" value="ECO:0007669"/>
    <property type="project" value="UniProtKB-KW"/>
</dbReference>
<organism evidence="6 7">
    <name type="scientific">Sphingobacterium athyrii</name>
    <dbReference type="NCBI Taxonomy" id="2152717"/>
    <lineage>
        <taxon>Bacteria</taxon>
        <taxon>Pseudomonadati</taxon>
        <taxon>Bacteroidota</taxon>
        <taxon>Sphingobacteriia</taxon>
        <taxon>Sphingobacteriales</taxon>
        <taxon>Sphingobacteriaceae</taxon>
        <taxon>Sphingobacterium</taxon>
    </lineage>
</organism>
<dbReference type="CDD" id="cd02966">
    <property type="entry name" value="TlpA_like_family"/>
    <property type="match status" value="1"/>
</dbReference>
<dbReference type="Proteomes" id="UP000250831">
    <property type="component" value="Unassembled WGS sequence"/>
</dbReference>
<evidence type="ECO:0000313" key="7">
    <source>
        <dbReference type="Proteomes" id="UP000250831"/>
    </source>
</evidence>
<evidence type="ECO:0000259" key="5">
    <source>
        <dbReference type="PROSITE" id="PS51352"/>
    </source>
</evidence>
<dbReference type="PANTHER" id="PTHR42852">
    <property type="entry name" value="THIOL:DISULFIDE INTERCHANGE PROTEIN DSBE"/>
    <property type="match status" value="1"/>
</dbReference>
<keyword evidence="3" id="KW-1015">Disulfide bond</keyword>
<keyword evidence="4" id="KW-0676">Redox-active center</keyword>
<evidence type="ECO:0000256" key="2">
    <source>
        <dbReference type="ARBA" id="ARBA00022748"/>
    </source>
</evidence>
<keyword evidence="2" id="KW-0201">Cytochrome c-type biogenesis</keyword>
<comment type="subcellular location">
    <subcellularLocation>
        <location evidence="1">Cell envelope</location>
    </subcellularLocation>
</comment>
<dbReference type="OrthoDB" id="9815205at2"/>
<gene>
    <name evidence="6" type="ORF">DCO56_13760</name>
</gene>
<dbReference type="Pfam" id="PF13905">
    <property type="entry name" value="Thioredoxin_8"/>
    <property type="match status" value="1"/>
</dbReference>
<dbReference type="EMBL" id="QCXX01000003">
    <property type="protein sequence ID" value="PUV24406.1"/>
    <property type="molecule type" value="Genomic_DNA"/>
</dbReference>
<evidence type="ECO:0000256" key="3">
    <source>
        <dbReference type="ARBA" id="ARBA00023157"/>
    </source>
</evidence>
<dbReference type="InterPro" id="IPR013766">
    <property type="entry name" value="Thioredoxin_domain"/>
</dbReference>
<proteinExistence type="predicted"/>
<accession>A0A363NUB3</accession>
<evidence type="ECO:0000256" key="4">
    <source>
        <dbReference type="ARBA" id="ARBA00023284"/>
    </source>
</evidence>
<keyword evidence="7" id="KW-1185">Reference proteome</keyword>
<dbReference type="InterPro" id="IPR050553">
    <property type="entry name" value="Thioredoxin_ResA/DsbE_sf"/>
</dbReference>
<protein>
    <recommendedName>
        <fullName evidence="5">Thioredoxin domain-containing protein</fullName>
    </recommendedName>
</protein>
<dbReference type="SUPFAM" id="SSF52833">
    <property type="entry name" value="Thioredoxin-like"/>
    <property type="match status" value="1"/>
</dbReference>
<dbReference type="AlphaFoldDB" id="A0A363NUB3"/>
<dbReference type="Gene3D" id="3.40.30.10">
    <property type="entry name" value="Glutaredoxin"/>
    <property type="match status" value="1"/>
</dbReference>
<dbReference type="InterPro" id="IPR012336">
    <property type="entry name" value="Thioredoxin-like_fold"/>
</dbReference>
<sequence length="477" mass="54626">MKSHIIFIIFLNLVAITGFTQKLTKVSGYIPESKDSSILVQLIINDPKVIKIDSQTLLEAKTEQGLFSFDFVINSPSMIVVKANGRNILFPGVYNLLIEPGDSLNLNISSLKKLGLLNIEVTGDGKEKIDFLKEIIKPLVPIYKTDPHYQSLQFRFETTDRKLNCIDSVYRSFKGKISQHAKDILRAYQYHYTLDIPLLGITRNKSDSVRYFFDKYIILKKRMNVLLNPQVINYFPSHVLYNYVYLASFINPAQQTGINFIKNSPIDFAHLIIKNFDKNSAIKEYVLADLTLSNLARNMLNDNAKDLYNLYVENVSTQSVFFQEVQNLYNYNASNLSPGSPFFKFELPDSSGRVHKLNDYKGKVIVLDFWFYGCVGCAQITKALDLLETRFDRNKVEFISVNIDTRKTWLAGIGKFTSLNSTHLYTDEQRGTHPLIKYLNFTTYPKLVVIDQNGKMVGSPPDPRSKAEEFVRFINSL</sequence>
<dbReference type="PROSITE" id="PS51352">
    <property type="entry name" value="THIOREDOXIN_2"/>
    <property type="match status" value="1"/>
</dbReference>
<reference evidence="6 7" key="1">
    <citation type="submission" date="2018-04" db="EMBL/GenBank/DDBJ databases">
        <title>Sphingobacterium sp. M46 Genome.</title>
        <authorList>
            <person name="Cheng J."/>
            <person name="Li Y."/>
        </authorList>
    </citation>
    <scope>NUCLEOTIDE SEQUENCE [LARGE SCALE GENOMIC DNA]</scope>
    <source>
        <strain evidence="6 7">M46</strain>
    </source>
</reference>
<feature type="domain" description="Thioredoxin" evidence="5">
    <location>
        <begin position="336"/>
        <end position="477"/>
    </location>
</feature>
<dbReference type="RefSeq" id="WP_108634332.1">
    <property type="nucleotide sequence ID" value="NZ_QCXX01000003.1"/>
</dbReference>
<evidence type="ECO:0000256" key="1">
    <source>
        <dbReference type="ARBA" id="ARBA00004196"/>
    </source>
</evidence>